<comment type="caution">
    <text evidence="3">The sequence shown here is derived from an EMBL/GenBank/DDBJ whole genome shotgun (WGS) entry which is preliminary data.</text>
</comment>
<feature type="compositionally biased region" description="Basic and acidic residues" evidence="1">
    <location>
        <begin position="55"/>
        <end position="77"/>
    </location>
</feature>
<dbReference type="EMBL" id="JARKIB010000286">
    <property type="protein sequence ID" value="KAJ7716770.1"/>
    <property type="molecule type" value="Genomic_DNA"/>
</dbReference>
<evidence type="ECO:0000256" key="1">
    <source>
        <dbReference type="SAM" id="MobiDB-lite"/>
    </source>
</evidence>
<feature type="compositionally biased region" description="Basic and acidic residues" evidence="1">
    <location>
        <begin position="32"/>
        <end position="41"/>
    </location>
</feature>
<evidence type="ECO:0000256" key="2">
    <source>
        <dbReference type="SAM" id="SignalP"/>
    </source>
</evidence>
<keyword evidence="4" id="KW-1185">Reference proteome</keyword>
<gene>
    <name evidence="3" type="ORF">B0H16DRAFT_451231</name>
</gene>
<keyword evidence="2" id="KW-0732">Signal</keyword>
<dbReference type="AlphaFoldDB" id="A0AAD7MGV2"/>
<evidence type="ECO:0000313" key="4">
    <source>
        <dbReference type="Proteomes" id="UP001215598"/>
    </source>
</evidence>
<feature type="compositionally biased region" description="Basic residues" evidence="1">
    <location>
        <begin position="92"/>
        <end position="109"/>
    </location>
</feature>
<sequence length="273" mass="30585">MLLHRPRNPRTCIRRGASLFLLLLEQYAHSDDAHDHTDTPKAKALPASSSALQNDVEKHDHADAEEGRKNEGSEDRWLGTARYDAGVVRTGGTRHRARTQHNTRARRPLPSHSPSPTPHSHTSSSLGLALAQHGARRHRSSRSPARPLPFPPLQSRCPPDASKDTPPLARACPLPLAYFGLDEHARPRRRPTRPRLRQRPQPSTPASPPRTDGCTSTSRSRYRGRYLGVWERFSVGWVVSLFPFSFLVVREGEQEGVREREASFVGERATLPD</sequence>
<feature type="chain" id="PRO_5042241456" evidence="2">
    <location>
        <begin position="31"/>
        <end position="273"/>
    </location>
</feature>
<name>A0AAD7MGV2_9AGAR</name>
<dbReference type="Proteomes" id="UP001215598">
    <property type="component" value="Unassembled WGS sequence"/>
</dbReference>
<feature type="region of interest" description="Disordered" evidence="1">
    <location>
        <begin position="32"/>
        <end position="169"/>
    </location>
</feature>
<feature type="compositionally biased region" description="Basic residues" evidence="1">
    <location>
        <begin position="186"/>
        <end position="198"/>
    </location>
</feature>
<proteinExistence type="predicted"/>
<evidence type="ECO:0000313" key="3">
    <source>
        <dbReference type="EMBL" id="KAJ7716770.1"/>
    </source>
</evidence>
<accession>A0AAD7MGV2</accession>
<feature type="region of interest" description="Disordered" evidence="1">
    <location>
        <begin position="182"/>
        <end position="219"/>
    </location>
</feature>
<organism evidence="3 4">
    <name type="scientific">Mycena metata</name>
    <dbReference type="NCBI Taxonomy" id="1033252"/>
    <lineage>
        <taxon>Eukaryota</taxon>
        <taxon>Fungi</taxon>
        <taxon>Dikarya</taxon>
        <taxon>Basidiomycota</taxon>
        <taxon>Agaricomycotina</taxon>
        <taxon>Agaricomycetes</taxon>
        <taxon>Agaricomycetidae</taxon>
        <taxon>Agaricales</taxon>
        <taxon>Marasmiineae</taxon>
        <taxon>Mycenaceae</taxon>
        <taxon>Mycena</taxon>
    </lineage>
</organism>
<feature type="compositionally biased region" description="Low complexity" evidence="1">
    <location>
        <begin position="42"/>
        <end position="52"/>
    </location>
</feature>
<protein>
    <submittedName>
        <fullName evidence="3">Uncharacterized protein</fullName>
    </submittedName>
</protein>
<reference evidence="3" key="1">
    <citation type="submission" date="2023-03" db="EMBL/GenBank/DDBJ databases">
        <title>Massive genome expansion in bonnet fungi (Mycena s.s.) driven by repeated elements and novel gene families across ecological guilds.</title>
        <authorList>
            <consortium name="Lawrence Berkeley National Laboratory"/>
            <person name="Harder C.B."/>
            <person name="Miyauchi S."/>
            <person name="Viragh M."/>
            <person name="Kuo A."/>
            <person name="Thoen E."/>
            <person name="Andreopoulos B."/>
            <person name="Lu D."/>
            <person name="Skrede I."/>
            <person name="Drula E."/>
            <person name="Henrissat B."/>
            <person name="Morin E."/>
            <person name="Kohler A."/>
            <person name="Barry K."/>
            <person name="LaButti K."/>
            <person name="Morin E."/>
            <person name="Salamov A."/>
            <person name="Lipzen A."/>
            <person name="Mereny Z."/>
            <person name="Hegedus B."/>
            <person name="Baldrian P."/>
            <person name="Stursova M."/>
            <person name="Weitz H."/>
            <person name="Taylor A."/>
            <person name="Grigoriev I.V."/>
            <person name="Nagy L.G."/>
            <person name="Martin F."/>
            <person name="Kauserud H."/>
        </authorList>
    </citation>
    <scope>NUCLEOTIDE SEQUENCE</scope>
    <source>
        <strain evidence="3">CBHHK182m</strain>
    </source>
</reference>
<feature type="signal peptide" evidence="2">
    <location>
        <begin position="1"/>
        <end position="30"/>
    </location>
</feature>